<accession>A0AAJ7SXG5</accession>
<keyword evidence="2 4" id="KW-0472">Membrane</keyword>
<keyword evidence="5" id="KW-0732">Signal</keyword>
<dbReference type="RefSeq" id="XP_032807431.1">
    <property type="nucleotide sequence ID" value="XM_032951540.1"/>
</dbReference>
<evidence type="ECO:0000259" key="7">
    <source>
        <dbReference type="Pfam" id="PF20989"/>
    </source>
</evidence>
<feature type="compositionally biased region" description="Basic and acidic residues" evidence="3">
    <location>
        <begin position="358"/>
        <end position="373"/>
    </location>
</feature>
<evidence type="ECO:0000256" key="4">
    <source>
        <dbReference type="SAM" id="Phobius"/>
    </source>
</evidence>
<feature type="region of interest" description="Disordered" evidence="3">
    <location>
        <begin position="265"/>
        <end position="286"/>
    </location>
</feature>
<dbReference type="PANTHER" id="PTHR10132">
    <property type="entry name" value="ALPHA-/EPSILON-SARCOGLYCAN FAMILY MEMBER"/>
    <property type="match status" value="1"/>
</dbReference>
<evidence type="ECO:0000256" key="2">
    <source>
        <dbReference type="ARBA" id="ARBA00023136"/>
    </source>
</evidence>
<feature type="chain" id="PRO_5042507463" evidence="5">
    <location>
        <begin position="23"/>
        <end position="412"/>
    </location>
</feature>
<feature type="region of interest" description="Disordered" evidence="3">
    <location>
        <begin position="355"/>
        <end position="412"/>
    </location>
</feature>
<dbReference type="AlphaFoldDB" id="A0AAJ7SXG5"/>
<dbReference type="Pfam" id="PF20989">
    <property type="entry name" value="Sarcoglycan_2_C"/>
    <property type="match status" value="1"/>
</dbReference>
<feature type="domain" description="Sarcoglycan alpha/epsilon second" evidence="7">
    <location>
        <begin position="129"/>
        <end position="250"/>
    </location>
</feature>
<dbReference type="PANTHER" id="PTHR10132:SF17">
    <property type="entry name" value="EPSILON-SARCOGLYCAN"/>
    <property type="match status" value="1"/>
</dbReference>
<dbReference type="InterPro" id="IPR048347">
    <property type="entry name" value="Sarcoglycan_C"/>
</dbReference>
<feature type="compositionally biased region" description="Pro residues" evidence="3">
    <location>
        <begin position="403"/>
        <end position="412"/>
    </location>
</feature>
<dbReference type="Proteomes" id="UP001318040">
    <property type="component" value="Chromosome 10"/>
</dbReference>
<feature type="transmembrane region" description="Helical" evidence="4">
    <location>
        <begin position="309"/>
        <end position="332"/>
    </location>
</feature>
<evidence type="ECO:0000256" key="5">
    <source>
        <dbReference type="SAM" id="SignalP"/>
    </source>
</evidence>
<dbReference type="KEGG" id="pmrn:116941007"/>
<evidence type="ECO:0000313" key="8">
    <source>
        <dbReference type="Proteomes" id="UP001318040"/>
    </source>
</evidence>
<protein>
    <submittedName>
        <fullName evidence="9">Epsilon-sarcoglycan-like</fullName>
    </submittedName>
</protein>
<keyword evidence="4" id="KW-0812">Transmembrane</keyword>
<evidence type="ECO:0000256" key="3">
    <source>
        <dbReference type="SAM" id="MobiDB-lite"/>
    </source>
</evidence>
<feature type="signal peptide" evidence="5">
    <location>
        <begin position="1"/>
        <end position="22"/>
    </location>
</feature>
<comment type="subcellular location">
    <subcellularLocation>
        <location evidence="1">Membrane</location>
    </subcellularLocation>
</comment>
<feature type="domain" description="Sarcoglycan alpha/epsilon N-terminal" evidence="6">
    <location>
        <begin position="29"/>
        <end position="118"/>
    </location>
</feature>
<evidence type="ECO:0000313" key="9">
    <source>
        <dbReference type="RefSeq" id="XP_032807431.1"/>
    </source>
</evidence>
<keyword evidence="8" id="KW-1185">Reference proteome</keyword>
<name>A0AAJ7SXG5_PETMA</name>
<evidence type="ECO:0000256" key="1">
    <source>
        <dbReference type="ARBA" id="ARBA00004370"/>
    </source>
</evidence>
<gene>
    <name evidence="9" type="primary">LOC116941007</name>
</gene>
<keyword evidence="4" id="KW-1133">Transmembrane helix</keyword>
<sequence length="412" mass="45627">MGPRCARAVLLLTLCWLSFTGSDQDFYLSPGVTFVHVLDRTYYKRFFPSPQEHRDDPITFHTNLQGFPDRPGWLRYLQRSPHEDGMLYGTPTIQHVGKTVIEVIAYNRWTYDTIQHTVVFNILPSNISLPFQAEFFIRNMNVEELLPSNVLGDFLGAVKAIWQPGHNLRLHALNVSSALDRGGRVPLPLSGQKEGVYVLVGSDTRYSTHLAEPLSPENRLRCSQESQLTVSFDRKFGSQFRVDWCKFILMDHSLDQTSVAKDSQAWVSSTSRGPQAPTGDGDAPAQPAVDVEFAPPGLSLERRDLHSEFVLTTAVPAVVASLLAVALSYLMCCRRQGLQKQEVQTTEEQLVQQCRSRHAGEEPHVRSKQRDGAHPMASLTALGGGGRHRDRGGPGTGAAGGGAPPPPEPRLR</sequence>
<dbReference type="GO" id="GO:0016012">
    <property type="term" value="C:sarcoglycan complex"/>
    <property type="evidence" value="ECO:0007669"/>
    <property type="project" value="InterPro"/>
</dbReference>
<dbReference type="Pfam" id="PF05510">
    <property type="entry name" value="Sarcoglycan_2"/>
    <property type="match status" value="1"/>
</dbReference>
<evidence type="ECO:0000259" key="6">
    <source>
        <dbReference type="Pfam" id="PF05510"/>
    </source>
</evidence>
<dbReference type="GO" id="GO:0005509">
    <property type="term" value="F:calcium ion binding"/>
    <property type="evidence" value="ECO:0007669"/>
    <property type="project" value="InterPro"/>
</dbReference>
<proteinExistence type="predicted"/>
<dbReference type="InterPro" id="IPR048346">
    <property type="entry name" value="Sarcoglycan_N"/>
</dbReference>
<dbReference type="InterPro" id="IPR008908">
    <property type="entry name" value="Sarcoglycan_alpha/epsilon"/>
</dbReference>
<feature type="compositionally biased region" description="Gly residues" evidence="3">
    <location>
        <begin position="393"/>
        <end position="402"/>
    </location>
</feature>
<dbReference type="InterPro" id="IPR015919">
    <property type="entry name" value="Cadherin-like_sf"/>
</dbReference>
<dbReference type="SUPFAM" id="SSF49313">
    <property type="entry name" value="Cadherin-like"/>
    <property type="match status" value="1"/>
</dbReference>
<organism evidence="8 9">
    <name type="scientific">Petromyzon marinus</name>
    <name type="common">Sea lamprey</name>
    <dbReference type="NCBI Taxonomy" id="7757"/>
    <lineage>
        <taxon>Eukaryota</taxon>
        <taxon>Metazoa</taxon>
        <taxon>Chordata</taxon>
        <taxon>Craniata</taxon>
        <taxon>Vertebrata</taxon>
        <taxon>Cyclostomata</taxon>
        <taxon>Hyperoartia</taxon>
        <taxon>Petromyzontiformes</taxon>
        <taxon>Petromyzontidae</taxon>
        <taxon>Petromyzon</taxon>
    </lineage>
</organism>
<reference evidence="9" key="1">
    <citation type="submission" date="2025-08" db="UniProtKB">
        <authorList>
            <consortium name="RefSeq"/>
        </authorList>
    </citation>
    <scope>IDENTIFICATION</scope>
    <source>
        <tissue evidence="9">Sperm</tissue>
    </source>
</reference>